<dbReference type="InterPro" id="IPR018110">
    <property type="entry name" value="Mandel_Rmase/mucon_lact_enz_CS"/>
</dbReference>
<dbReference type="InterPro" id="IPR000668">
    <property type="entry name" value="Peptidase_C1A_C"/>
</dbReference>
<dbReference type="SFLD" id="SFLDG00179">
    <property type="entry name" value="mandelate_racemase"/>
    <property type="match status" value="1"/>
</dbReference>
<dbReference type="InterPro" id="IPR029065">
    <property type="entry name" value="Enolase_C-like"/>
</dbReference>
<accession>A0ABP0Q1E2</accession>
<feature type="domain" description="Peptidase C1A papain C-terminal" evidence="5">
    <location>
        <begin position="412"/>
        <end position="648"/>
    </location>
</feature>
<evidence type="ECO:0000313" key="7">
    <source>
        <dbReference type="Proteomes" id="UP001642464"/>
    </source>
</evidence>
<dbReference type="SFLD" id="SFLDS00001">
    <property type="entry name" value="Enolase"/>
    <property type="match status" value="1"/>
</dbReference>
<dbReference type="Gene3D" id="3.30.390.10">
    <property type="entry name" value="Enolase-like, N-terminal domain"/>
    <property type="match status" value="1"/>
</dbReference>
<dbReference type="PROSITE" id="PS00908">
    <property type="entry name" value="MR_MLE_1"/>
    <property type="match status" value="1"/>
</dbReference>
<dbReference type="InterPro" id="IPR046945">
    <property type="entry name" value="RHMD-like"/>
</dbReference>
<dbReference type="EMBL" id="CAXAMM010038884">
    <property type="protein sequence ID" value="CAK9081772.1"/>
    <property type="molecule type" value="Genomic_DNA"/>
</dbReference>
<dbReference type="Pfam" id="PF00112">
    <property type="entry name" value="Peptidase_C1"/>
    <property type="match status" value="1"/>
</dbReference>
<gene>
    <name evidence="6" type="ORF">SCF082_LOCUS38896</name>
</gene>
<dbReference type="InterPro" id="IPR039417">
    <property type="entry name" value="Peptidase_C1A_papain-like"/>
</dbReference>
<dbReference type="PROSITE" id="PS00639">
    <property type="entry name" value="THIOL_PROTEASE_HIS"/>
    <property type="match status" value="1"/>
</dbReference>
<dbReference type="SUPFAM" id="SSF51604">
    <property type="entry name" value="Enolase C-terminal domain-like"/>
    <property type="match status" value="1"/>
</dbReference>
<dbReference type="PROSITE" id="PS00139">
    <property type="entry name" value="THIOL_PROTEASE_CYS"/>
    <property type="match status" value="1"/>
</dbReference>
<protein>
    <submittedName>
        <fullName evidence="6">L-rhamnonate dehydratase (RhamD)</fullName>
    </submittedName>
</protein>
<dbReference type="InterPro" id="IPR029017">
    <property type="entry name" value="Enolase-like_N"/>
</dbReference>
<dbReference type="InterPro" id="IPR013341">
    <property type="entry name" value="Mandelate_racemase_N_dom"/>
</dbReference>
<evidence type="ECO:0000256" key="4">
    <source>
        <dbReference type="ARBA" id="ARBA00023157"/>
    </source>
</evidence>
<dbReference type="Proteomes" id="UP001642464">
    <property type="component" value="Unassembled WGS sequence"/>
</dbReference>
<evidence type="ECO:0000256" key="3">
    <source>
        <dbReference type="ARBA" id="ARBA00022842"/>
    </source>
</evidence>
<dbReference type="InterPro" id="IPR036849">
    <property type="entry name" value="Enolase-like_C_sf"/>
</dbReference>
<name>A0ABP0Q1E2_9DINO</name>
<reference evidence="6 7" key="1">
    <citation type="submission" date="2024-02" db="EMBL/GenBank/DDBJ databases">
        <authorList>
            <person name="Chen Y."/>
            <person name="Shah S."/>
            <person name="Dougan E. K."/>
            <person name="Thang M."/>
            <person name="Chan C."/>
        </authorList>
    </citation>
    <scope>NUCLEOTIDE SEQUENCE [LARGE SCALE GENOMIC DNA]</scope>
</reference>
<proteinExistence type="predicted"/>
<dbReference type="Pfam" id="PF02746">
    <property type="entry name" value="MR_MLE_N"/>
    <property type="match status" value="1"/>
</dbReference>
<dbReference type="PROSITE" id="PS00640">
    <property type="entry name" value="THIOL_PROTEASE_ASN"/>
    <property type="match status" value="1"/>
</dbReference>
<dbReference type="PRINTS" id="PR00705">
    <property type="entry name" value="PAPAIN"/>
</dbReference>
<dbReference type="Gene3D" id="3.90.70.10">
    <property type="entry name" value="Cysteine proteinases"/>
    <property type="match status" value="1"/>
</dbReference>
<sequence>MVVEVEAEDGTCGVGVTIGGEPGCYIVEHHLSRFCEGQDPRNIELMWDQMFRGCINYGRKGLPIQAISAVDLALWDLLGKLRREPVYMLLGGATKPFLPMYTTTARPEVGQAQGFVACKVPCPYGPADGAEGFKKNIEYLKQCREKVGEDFPLMLDCYMALSVPYSITLARRLVEPDLHFTWMEEYLPPDSYDGYEEVMKAVGNLGLMLTTGEHEYTRWGFKQLLDKKAAHILQPDITWLGGITEARRIMAMASASDVLVVPHGSSIYSYHLQFAFPNAPLGEFINLSPDAASIQPYFGGLFPDEPLPKDGKITLQQVSQPGFGCTLCKDGLRRPYERSREAVEANRITWAAAVNIFADYTDAEFQALLGHRRLGKWWLRPSSFVQQDSFVEENGLKEATVVRRQEAKPTKERTTVDWRQNLVSTNYVKQQGSCGSCWAVAAAGALEIHAEIAMKQQKQHSHKVPRNVSFKQLVDCTPNPEHCGGDGGCQGATSELAFEYVSKHGLHDAEHYGGNINRDDHCQASSKKAVPYLQLLGYVRLESNKLKPLMDALANAGPVSVSVDASEWNMYGGGIFNDCKRNSIVNHAVLAVGYGHDPKSGLDYWLIRNSWGREWGEKGFVRLQRHSADDSDWDAGYCGFDSDPKQGTGCDGGPSSIPVCGMCGVLSDSSYPKDVTVEND</sequence>
<evidence type="ECO:0000313" key="6">
    <source>
        <dbReference type="EMBL" id="CAK9081772.1"/>
    </source>
</evidence>
<dbReference type="SMART" id="SM00645">
    <property type="entry name" value="Pept_C1"/>
    <property type="match status" value="1"/>
</dbReference>
<dbReference type="InterPro" id="IPR025661">
    <property type="entry name" value="Pept_asp_AS"/>
</dbReference>
<comment type="cofactor">
    <cofactor evidence="1">
        <name>Mg(2+)</name>
        <dbReference type="ChEBI" id="CHEBI:18420"/>
    </cofactor>
</comment>
<evidence type="ECO:0000259" key="5">
    <source>
        <dbReference type="SMART" id="SM00645"/>
    </source>
</evidence>
<dbReference type="CDD" id="cd02248">
    <property type="entry name" value="Peptidase_C1A"/>
    <property type="match status" value="1"/>
</dbReference>
<keyword evidence="7" id="KW-1185">Reference proteome</keyword>
<keyword evidence="4" id="KW-1015">Disulfide bond</keyword>
<dbReference type="InterPro" id="IPR025660">
    <property type="entry name" value="Pept_his_AS"/>
</dbReference>
<keyword evidence="3" id="KW-0460">Magnesium</keyword>
<dbReference type="InterPro" id="IPR000169">
    <property type="entry name" value="Pept_cys_AS"/>
</dbReference>
<keyword evidence="2" id="KW-0479">Metal-binding</keyword>
<evidence type="ECO:0000256" key="1">
    <source>
        <dbReference type="ARBA" id="ARBA00001946"/>
    </source>
</evidence>
<dbReference type="SUPFAM" id="SSF54826">
    <property type="entry name" value="Enolase N-terminal domain-like"/>
    <property type="match status" value="1"/>
</dbReference>
<organism evidence="6 7">
    <name type="scientific">Durusdinium trenchii</name>
    <dbReference type="NCBI Taxonomy" id="1381693"/>
    <lineage>
        <taxon>Eukaryota</taxon>
        <taxon>Sar</taxon>
        <taxon>Alveolata</taxon>
        <taxon>Dinophyceae</taxon>
        <taxon>Suessiales</taxon>
        <taxon>Symbiodiniaceae</taxon>
        <taxon>Durusdinium</taxon>
    </lineage>
</organism>
<dbReference type="NCBIfam" id="NF011968">
    <property type="entry name" value="PRK15440.1"/>
    <property type="match status" value="1"/>
</dbReference>
<dbReference type="Gene3D" id="3.20.20.120">
    <property type="entry name" value="Enolase-like C-terminal domain"/>
    <property type="match status" value="1"/>
</dbReference>
<dbReference type="SUPFAM" id="SSF54001">
    <property type="entry name" value="Cysteine proteinases"/>
    <property type="match status" value="1"/>
</dbReference>
<dbReference type="PANTHER" id="PTHR13794:SF58">
    <property type="entry name" value="MITOCHONDRIAL ENOLASE SUPERFAMILY MEMBER 1"/>
    <property type="match status" value="1"/>
</dbReference>
<dbReference type="InterPro" id="IPR038765">
    <property type="entry name" value="Papain-like_cys_pep_sf"/>
</dbReference>
<dbReference type="Pfam" id="PF13378">
    <property type="entry name" value="MR_MLE_C"/>
    <property type="match status" value="1"/>
</dbReference>
<comment type="caution">
    <text evidence="6">The sequence shown here is derived from an EMBL/GenBank/DDBJ whole genome shotgun (WGS) entry which is preliminary data.</text>
</comment>
<dbReference type="PANTHER" id="PTHR13794">
    <property type="entry name" value="ENOLASE SUPERFAMILY, MANDELATE RACEMASE"/>
    <property type="match status" value="1"/>
</dbReference>
<evidence type="ECO:0000256" key="2">
    <source>
        <dbReference type="ARBA" id="ARBA00022723"/>
    </source>
</evidence>